<name>A0A401LGL0_9FIRM</name>
<keyword evidence="2" id="KW-1185">Reference proteome</keyword>
<dbReference type="Proteomes" id="UP000287361">
    <property type="component" value="Unassembled WGS sequence"/>
</dbReference>
<accession>A0A401LGL0</accession>
<dbReference type="RefSeq" id="WP_016407439.1">
    <property type="nucleotide sequence ID" value="NZ_DAVZTY010000001.1"/>
</dbReference>
<gene>
    <name evidence="1" type="ORF">KGMB03357_23190</name>
</gene>
<reference evidence="1 2" key="1">
    <citation type="submission" date="2018-10" db="EMBL/GenBank/DDBJ databases">
        <title>Draft Genome Sequence of Anaerotignum sp. KCTC 15736.</title>
        <authorList>
            <person name="Choi S.H."/>
            <person name="Kim J.S."/>
            <person name="Kang S.W."/>
            <person name="Lee J.S."/>
            <person name="Park S.H."/>
        </authorList>
    </citation>
    <scope>NUCLEOTIDE SEQUENCE [LARGE SCALE GENOMIC DNA]</scope>
    <source>
        <strain evidence="1 2">KCTC 15736</strain>
    </source>
</reference>
<organism evidence="1 2">
    <name type="scientific">Anaerotignum faecicola</name>
    <dbReference type="NCBI Taxonomy" id="2358141"/>
    <lineage>
        <taxon>Bacteria</taxon>
        <taxon>Bacillati</taxon>
        <taxon>Bacillota</taxon>
        <taxon>Clostridia</taxon>
        <taxon>Lachnospirales</taxon>
        <taxon>Anaerotignaceae</taxon>
        <taxon>Anaerotignum</taxon>
    </lineage>
</organism>
<dbReference type="GeneID" id="86195326"/>
<dbReference type="AlphaFoldDB" id="A0A401LGL0"/>
<dbReference type="OrthoDB" id="2063784at2"/>
<protein>
    <submittedName>
        <fullName evidence="1">Uncharacterized protein</fullName>
    </submittedName>
</protein>
<proteinExistence type="predicted"/>
<evidence type="ECO:0000313" key="2">
    <source>
        <dbReference type="Proteomes" id="UP000287361"/>
    </source>
</evidence>
<comment type="caution">
    <text evidence="1">The sequence shown here is derived from an EMBL/GenBank/DDBJ whole genome shotgun (WGS) entry which is preliminary data.</text>
</comment>
<dbReference type="EMBL" id="BHVZ01000014">
    <property type="protein sequence ID" value="GCB30658.1"/>
    <property type="molecule type" value="Genomic_DNA"/>
</dbReference>
<sequence length="137" mass="15715">MDQRTLVVSCVEYYSDLKNIPSNKVFISFQQSGFIDLILDSHKTFPEMDIDFFVGMIDGLTYLESDAGEQEKEYTHHENRAAVGAEVVALLQKKHKMNDLEACEMYYNSQTAGLVSEDKTGWYQKPAQEIFEQIEAE</sequence>
<evidence type="ECO:0000313" key="1">
    <source>
        <dbReference type="EMBL" id="GCB30658.1"/>
    </source>
</evidence>